<proteinExistence type="predicted"/>
<organism evidence="1 2">
    <name type="scientific">Nitrosomonas nitrosa</name>
    <dbReference type="NCBI Taxonomy" id="52442"/>
    <lineage>
        <taxon>Bacteria</taxon>
        <taxon>Pseudomonadati</taxon>
        <taxon>Pseudomonadota</taxon>
        <taxon>Betaproteobacteria</taxon>
        <taxon>Nitrosomonadales</taxon>
        <taxon>Nitrosomonadaceae</taxon>
        <taxon>Nitrosomonas</taxon>
    </lineage>
</organism>
<protein>
    <recommendedName>
        <fullName evidence="3">Phosphate-selective porin O and P</fullName>
    </recommendedName>
</protein>
<dbReference type="Proteomes" id="UP000601736">
    <property type="component" value="Unassembled WGS sequence"/>
</dbReference>
<name>A0A8H8Z0J9_9PROT</name>
<dbReference type="AlphaFoldDB" id="A0A8H8Z0J9"/>
<reference evidence="1" key="1">
    <citation type="submission" date="2021-02" db="EMBL/GenBank/DDBJ databases">
        <authorList>
            <person name="Han P."/>
        </authorList>
    </citation>
    <scope>NUCLEOTIDE SEQUENCE</scope>
    <source>
        <strain evidence="1">Nitrosomonas nitrosa 18-3D</strain>
    </source>
</reference>
<gene>
    <name evidence="1" type="ORF">NMYAN_140074</name>
</gene>
<evidence type="ECO:0008006" key="3">
    <source>
        <dbReference type="Google" id="ProtNLM"/>
    </source>
</evidence>
<dbReference type="SUPFAM" id="SSF56935">
    <property type="entry name" value="Porins"/>
    <property type="match status" value="1"/>
</dbReference>
<accession>A0A8H8Z0J9</accession>
<dbReference type="EMBL" id="CAJNAP010000006">
    <property type="protein sequence ID" value="CAE6496045.1"/>
    <property type="molecule type" value="Genomic_DNA"/>
</dbReference>
<evidence type="ECO:0000313" key="2">
    <source>
        <dbReference type="Proteomes" id="UP000601736"/>
    </source>
</evidence>
<evidence type="ECO:0000313" key="1">
    <source>
        <dbReference type="EMBL" id="CAE6496045.1"/>
    </source>
</evidence>
<sequence length="415" mass="47398">MTASRFLILNKRFVNNAAELLLRGGAFLFIMYASWVNASDKQNVNALQIHGFLSQGYVNTFGSKNDVFGDSSRGRGSFDFREIGVNASYRPLTNLQFSGQLLSRQAGEDSKGGIRVDYGFVDYTAFTTESKEFGVRLGRTKNPLGFYNDTRDVPFTRPSIILPQSIYFDRVRNIGLASDGIQLYGESRSEWGDLTAQFGIVFPQVDDRSTEVAILRTNQPGDLKPRLSYIGRMIYERDGGRLRLAITGSEVNVGYDPGRIDLLDSGSFLFFPLIFSAQYNAERWSITSEYALRRIELNGFHPLADRSFTGESFYFQGIYRFSKAWEAVLRYDFLFSDRKDRDGSEWAKRTRQPAHNFFAKDLMVGLRWNISPSIMLRTEYHRINGTGWLSVMDNPNSVLTDQHWNLFAAQISYRF</sequence>
<comment type="caution">
    <text evidence="1">The sequence shown here is derived from an EMBL/GenBank/DDBJ whole genome shotgun (WGS) entry which is preliminary data.</text>
</comment>